<comment type="similarity">
    <text evidence="3 15">Belongs to the peptidase S11 family.</text>
</comment>
<dbReference type="Pfam" id="PF00768">
    <property type="entry name" value="Peptidase_S11"/>
    <property type="match status" value="1"/>
</dbReference>
<keyword evidence="6" id="KW-0645">Protease</keyword>
<evidence type="ECO:0000313" key="20">
    <source>
        <dbReference type="EMBL" id="EAG9386584.1"/>
    </source>
</evidence>
<dbReference type="Pfam" id="PF07943">
    <property type="entry name" value="PBP5_C"/>
    <property type="match status" value="1"/>
</dbReference>
<evidence type="ECO:0000313" key="18">
    <source>
        <dbReference type="EMBL" id="EAC5550492.1"/>
    </source>
</evidence>
<dbReference type="Proteomes" id="UP000528151">
    <property type="component" value="Unassembled WGS sequence"/>
</dbReference>
<dbReference type="EC" id="3.4.16.4" evidence="4"/>
<dbReference type="Gene3D" id="3.40.710.10">
    <property type="entry name" value="DD-peptidase/beta-lactamase superfamily"/>
    <property type="match status" value="1"/>
</dbReference>
<dbReference type="GO" id="GO:0008360">
    <property type="term" value="P:regulation of cell shape"/>
    <property type="evidence" value="ECO:0007669"/>
    <property type="project" value="UniProtKB-KW"/>
</dbReference>
<dbReference type="GO" id="GO:0009002">
    <property type="term" value="F:serine-type D-Ala-D-Ala carboxypeptidase activity"/>
    <property type="evidence" value="ECO:0007669"/>
    <property type="project" value="UniProtKB-EC"/>
</dbReference>
<dbReference type="EMBL" id="AAAIXK010000004">
    <property type="protein sequence ID" value="EAC5550492.1"/>
    <property type="molecule type" value="Genomic_DNA"/>
</dbReference>
<dbReference type="GO" id="GO:0006508">
    <property type="term" value="P:proteolysis"/>
    <property type="evidence" value="ECO:0007669"/>
    <property type="project" value="UniProtKB-KW"/>
</dbReference>
<accession>A0A0B8QZU7</accession>
<keyword evidence="8 25" id="KW-0378">Hydrolase</keyword>
<sequence length="445" mass="48113">MKNIIKKTGIVIMAASLAVSGFLVSPKAAQAAEAPNVNANAAIAIEESTGKILYSKDADKLMGIASMTKMMDEYLLLEAIDKGQIKWDDKVTISEYAYKVSQDTSLSNVPLRLGEEYTVQELYEAMAIYSANGAAIAISEKIAGSEKEFVDAMNKKADELNLGEHQFVNATGLNNEDLKGGQQVGGPKDENKMTARGMAKLAKHLINDYPDVLKTASTTKKEFRKGTSDQIDMTNWNWLLPGLIYGRKGVDGLKTGTTDYAGMCLTATAVQDGMRVITVVLHANGGAPGEHTSARFDETNKMLDYAFNNFKVKEVQKAGSKVKNPSTIAVDKGKEDTVGLVTKDAVKLVVPKNGNEPKLNTKVTMKEKTIEAPVKKGTEVGKMEVSLKDGDKLGYVDGKQTETIDVLTASDVEKANWFMLSTQAVGSFFTGIGNYVSDGVKGWFN</sequence>
<evidence type="ECO:0000256" key="12">
    <source>
        <dbReference type="ARBA" id="ARBA00034000"/>
    </source>
</evidence>
<dbReference type="Proteomes" id="UP000522199">
    <property type="component" value="Unassembled WGS sequence"/>
</dbReference>
<keyword evidence="10" id="KW-0573">Peptidoglycan synthesis</keyword>
<dbReference type="MEROPS" id="S11.001"/>
<dbReference type="PANTHER" id="PTHR21581:SF11">
    <property type="entry name" value="D-ALANYL-D-ALANINE CARBOXYPEPTIDASE DACA"/>
    <property type="match status" value="1"/>
</dbReference>
<evidence type="ECO:0000313" key="22">
    <source>
        <dbReference type="EMBL" id="ECY9782910.1"/>
    </source>
</evidence>
<reference evidence="20 30" key="3">
    <citation type="submission" date="2019-04" db="EMBL/GenBank/DDBJ databases">
        <authorList>
            <consortium name="GenomeTrakr network: Whole genome sequencing for foodborne pathogen traceback"/>
        </authorList>
    </citation>
    <scope>NUCLEOTIDE SEQUENCE [LARGE SCALE GENOMIC DNA]</scope>
    <source>
        <strain evidence="20 30">CFSAN072474</strain>
    </source>
</reference>
<evidence type="ECO:0000256" key="2">
    <source>
        <dbReference type="ARBA" id="ARBA00004752"/>
    </source>
</evidence>
<comment type="catalytic activity">
    <reaction evidence="12">
        <text>Preferential cleavage: (Ac)2-L-Lys-D-Ala-|-D-Ala. Also transpeptidation of peptidyl-alanyl moieties that are N-acyl substituents of D-alanine.</text>
        <dbReference type="EC" id="3.4.16.4"/>
    </reaction>
</comment>
<dbReference type="PRINTS" id="PR00725">
    <property type="entry name" value="DADACBPTASE1"/>
</dbReference>
<evidence type="ECO:0000256" key="4">
    <source>
        <dbReference type="ARBA" id="ARBA00012448"/>
    </source>
</evidence>
<evidence type="ECO:0000256" key="16">
    <source>
        <dbReference type="SAM" id="SignalP"/>
    </source>
</evidence>
<comment type="pathway">
    <text evidence="2">Cell wall biogenesis; peptidoglycan biosynthesis.</text>
</comment>
<dbReference type="UniPathway" id="UPA00219"/>
<evidence type="ECO:0000313" key="31">
    <source>
        <dbReference type="Proteomes" id="UP000527632"/>
    </source>
</evidence>
<dbReference type="InterPro" id="IPR012907">
    <property type="entry name" value="Peptidase_S11_C"/>
</dbReference>
<evidence type="ECO:0000256" key="3">
    <source>
        <dbReference type="ARBA" id="ARBA00007164"/>
    </source>
</evidence>
<keyword evidence="9" id="KW-0133">Cell shape</keyword>
<keyword evidence="7 16" id="KW-0732">Signal</keyword>
<dbReference type="InterPro" id="IPR018044">
    <property type="entry name" value="Peptidase_S11"/>
</dbReference>
<dbReference type="EMBL" id="AALGDA010000019">
    <property type="protein sequence ID" value="ECY9782910.1"/>
    <property type="molecule type" value="Genomic_DNA"/>
</dbReference>
<evidence type="ECO:0000313" key="30">
    <source>
        <dbReference type="Proteomes" id="UP000522199"/>
    </source>
</evidence>
<evidence type="ECO:0000256" key="9">
    <source>
        <dbReference type="ARBA" id="ARBA00022960"/>
    </source>
</evidence>
<dbReference type="InterPro" id="IPR001967">
    <property type="entry name" value="Peptidase_S11_N"/>
</dbReference>
<dbReference type="SUPFAM" id="SSF69189">
    <property type="entry name" value="Penicillin-binding protein associated domain"/>
    <property type="match status" value="1"/>
</dbReference>
<evidence type="ECO:0000256" key="15">
    <source>
        <dbReference type="RuleBase" id="RU004016"/>
    </source>
</evidence>
<comment type="caution">
    <text evidence="21">The sequence shown here is derived from an EMBL/GenBank/DDBJ whole genome shotgun (WGS) entry which is preliminary data.</text>
</comment>
<dbReference type="Proteomes" id="UP000527632">
    <property type="component" value="Unassembled WGS sequence"/>
</dbReference>
<dbReference type="KEGG" id="lmok:CQ02_14095"/>
<dbReference type="EMBL" id="QXLS01000002">
    <property type="protein sequence ID" value="RKA09512.1"/>
    <property type="molecule type" value="Genomic_DNA"/>
</dbReference>
<reference evidence="25 26" key="1">
    <citation type="journal article" date="2018" name="BMC Genomics">
        <title>Genes significantly associated with lineage II food isolates of Listeria monocytogenes.</title>
        <authorList>
            <person name="Pirone-Davies C."/>
            <person name="Chen Y."/>
            <person name="Pightling A."/>
            <person name="Ryan G."/>
            <person name="Wang Y."/>
            <person name="Yao K."/>
            <person name="Hoffmann M."/>
            <person name="Allard M.W."/>
        </authorList>
    </citation>
    <scope>NUCLEOTIDE SEQUENCE [LARGE SCALE GENOMIC DNA]</scope>
    <source>
        <strain evidence="25 26">PNUSAL000550</strain>
    </source>
</reference>
<dbReference type="Gene3D" id="2.60.410.10">
    <property type="entry name" value="D-Ala-D-Ala carboxypeptidase, C-terminal domain"/>
    <property type="match status" value="1"/>
</dbReference>
<evidence type="ECO:0000256" key="8">
    <source>
        <dbReference type="ARBA" id="ARBA00022801"/>
    </source>
</evidence>
<feature type="signal peptide" evidence="16">
    <location>
        <begin position="1"/>
        <end position="31"/>
    </location>
</feature>
<dbReference type="SMART" id="SM00936">
    <property type="entry name" value="PBP5_C"/>
    <property type="match status" value="1"/>
</dbReference>
<dbReference type="EMBL" id="AABBZO010000001">
    <property type="protein sequence ID" value="EAG4460837.1"/>
    <property type="molecule type" value="Genomic_DNA"/>
</dbReference>
<dbReference type="RefSeq" id="WP_003734219.1">
    <property type="nucleotide sequence ID" value="NC_021825.2"/>
</dbReference>
<feature type="active site" evidence="13">
    <location>
        <position position="130"/>
    </location>
</feature>
<dbReference type="Proteomes" id="UP000840039">
    <property type="component" value="Unassembled WGS sequence"/>
</dbReference>
<dbReference type="Proteomes" id="UP000365297">
    <property type="component" value="Unassembled WGS sequence"/>
</dbReference>
<evidence type="ECO:0000256" key="6">
    <source>
        <dbReference type="ARBA" id="ARBA00022670"/>
    </source>
</evidence>
<evidence type="ECO:0000313" key="26">
    <source>
        <dbReference type="Proteomes" id="UP000272537"/>
    </source>
</evidence>
<evidence type="ECO:0000256" key="11">
    <source>
        <dbReference type="ARBA" id="ARBA00023316"/>
    </source>
</evidence>
<evidence type="ECO:0000256" key="13">
    <source>
        <dbReference type="PIRSR" id="PIRSR618044-1"/>
    </source>
</evidence>
<dbReference type="InterPro" id="IPR015956">
    <property type="entry name" value="Peniciliin-bd_prot_C_sf"/>
</dbReference>
<dbReference type="Proteomes" id="UP000272537">
    <property type="component" value="Unassembled WGS sequence"/>
</dbReference>
<evidence type="ECO:0000256" key="14">
    <source>
        <dbReference type="PIRSR" id="PIRSR618044-2"/>
    </source>
</evidence>
<evidence type="ECO:0000313" key="21">
    <source>
        <dbReference type="EMBL" id="EAH4242601.1"/>
    </source>
</evidence>
<dbReference type="AlphaFoldDB" id="A0A0B8QZU7"/>
<dbReference type="PANTHER" id="PTHR21581">
    <property type="entry name" value="D-ALANYL-D-ALANINE CARBOXYPEPTIDASE"/>
    <property type="match status" value="1"/>
</dbReference>
<feature type="domain" description="Peptidase S11 D-Ala-D-Ala carboxypeptidase A C-terminal" evidence="17">
    <location>
        <begin position="310"/>
        <end position="414"/>
    </location>
</feature>
<protein>
    <recommendedName>
        <fullName evidence="4">serine-type D-Ala-D-Ala carboxypeptidase</fullName>
        <ecNumber evidence="4">3.4.16.4</ecNumber>
    </recommendedName>
</protein>
<organism evidence="21 31">
    <name type="scientific">Listeria monocytogenes</name>
    <dbReference type="NCBI Taxonomy" id="1639"/>
    <lineage>
        <taxon>Bacteria</taxon>
        <taxon>Bacillati</taxon>
        <taxon>Bacillota</taxon>
        <taxon>Bacilli</taxon>
        <taxon>Bacillales</taxon>
        <taxon>Listeriaceae</taxon>
        <taxon>Listeria</taxon>
    </lineage>
</organism>
<reference evidence="22 29" key="6">
    <citation type="submission" date="2019-09" db="EMBL/GenBank/DDBJ databases">
        <authorList>
            <consortium name="PulseNet: The National Subtyping Network for Foodborne Disease Surveillance"/>
            <person name="Tarr C.L."/>
            <person name="Trees E."/>
            <person name="Katz L.S."/>
            <person name="Carleton-Romer H.A."/>
            <person name="Stroika S."/>
            <person name="Kucerova Z."/>
            <person name="Roache K.F."/>
            <person name="Sabol A.L."/>
            <person name="Besser J."/>
            <person name="Gerner-Smidt P."/>
        </authorList>
    </citation>
    <scope>NUCLEOTIDE SEQUENCE [LARGE SCALE GENOMIC DNA]</scope>
    <source>
        <strain evidence="22 29">PNUSAL005692</strain>
    </source>
</reference>
<evidence type="ECO:0000256" key="10">
    <source>
        <dbReference type="ARBA" id="ARBA00022984"/>
    </source>
</evidence>
<dbReference type="EMBL" id="AANEHK010000001">
    <property type="protein sequence ID" value="EDO0984546.1"/>
    <property type="molecule type" value="Genomic_DNA"/>
</dbReference>
<feature type="active site" description="Proton acceptor" evidence="13">
    <location>
        <position position="69"/>
    </location>
</feature>
<feature type="binding site" evidence="14">
    <location>
        <position position="254"/>
    </location>
    <ligand>
        <name>substrate</name>
    </ligand>
</feature>
<feature type="active site" description="Acyl-ester intermediate" evidence="13">
    <location>
        <position position="66"/>
    </location>
</feature>
<keyword evidence="11" id="KW-0961">Cell wall biogenesis/degradation</keyword>
<reference evidence="24" key="2">
    <citation type="journal article" date="2018" name="Genome Biol.">
        <title>SKESA: strategic k-mer extension for scrupulous assemblies.</title>
        <authorList>
            <person name="Souvorov A."/>
            <person name="Agarwala R."/>
            <person name="Lipman D.J."/>
        </authorList>
    </citation>
    <scope>NUCLEOTIDE SEQUENCE [LARGE SCALE GENOMIC DNA]</scope>
    <source>
        <strain evidence="24">09CEB371LM</strain>
    </source>
</reference>
<dbReference type="EMBL" id="DAAEEB010000003">
    <property type="protein sequence ID" value="HAA8052650.1"/>
    <property type="molecule type" value="Genomic_DNA"/>
</dbReference>
<dbReference type="GO" id="GO:0071555">
    <property type="term" value="P:cell wall organization"/>
    <property type="evidence" value="ECO:0007669"/>
    <property type="project" value="UniProtKB-KW"/>
</dbReference>
<evidence type="ECO:0000313" key="23">
    <source>
        <dbReference type="EMBL" id="EDO0984546.1"/>
    </source>
</evidence>
<evidence type="ECO:0000313" key="28">
    <source>
        <dbReference type="Proteomes" id="UP000467536"/>
    </source>
</evidence>
<evidence type="ECO:0000256" key="7">
    <source>
        <dbReference type="ARBA" id="ARBA00022729"/>
    </source>
</evidence>
<evidence type="ECO:0000313" key="32">
    <source>
        <dbReference type="Proteomes" id="UP000528151"/>
    </source>
</evidence>
<dbReference type="InterPro" id="IPR012338">
    <property type="entry name" value="Beta-lactam/transpept-like"/>
</dbReference>
<evidence type="ECO:0000313" key="19">
    <source>
        <dbReference type="EMBL" id="EAG4460837.1"/>
    </source>
</evidence>
<dbReference type="Proteomes" id="UP000467536">
    <property type="component" value="Unassembled WGS sequence"/>
</dbReference>
<reference evidence="24" key="7">
    <citation type="submission" date="2019-10" db="EMBL/GenBank/DDBJ databases">
        <authorList>
            <consortium name="NCBI Pathogen Detection Project"/>
        </authorList>
    </citation>
    <scope>NUCLEOTIDE SEQUENCE</scope>
    <source>
        <strain evidence="24">09CEB371LM</strain>
    </source>
</reference>
<reference evidence="21 31" key="4">
    <citation type="submission" date="2019-04" db="EMBL/GenBank/DDBJ databases">
        <authorList>
            <consortium name="GenomeTrakr: Next Generation Sequencing Network for Food Pathogen Tracability"/>
        </authorList>
    </citation>
    <scope>NUCLEOTIDE SEQUENCE [LARGE SCALE GENOMIC DNA]</scope>
    <source>
        <strain evidence="19 32">CFSAN063727</strain>
        <strain evidence="18 27">FDA00007096</strain>
        <strain evidence="21 31">LS1344</strain>
    </source>
</reference>
<dbReference type="EMBL" id="AABEKY010000002">
    <property type="protein sequence ID" value="EAG9386584.1"/>
    <property type="molecule type" value="Genomic_DNA"/>
</dbReference>
<dbReference type="InterPro" id="IPR037167">
    <property type="entry name" value="Peptidase_S11_C_sf"/>
</dbReference>
<comment type="function">
    <text evidence="1">Removes C-terminal D-alanyl residues from sugar-peptide cell wall precursors.</text>
</comment>
<dbReference type="GO" id="GO:0009252">
    <property type="term" value="P:peptidoglycan biosynthetic process"/>
    <property type="evidence" value="ECO:0007669"/>
    <property type="project" value="UniProtKB-UniPathway"/>
</dbReference>
<reference evidence="23 28" key="5">
    <citation type="submission" date="2019-08" db="EMBL/GenBank/DDBJ databases">
        <authorList>
            <person name="Ashton P.M."/>
            <person name="Dallman T."/>
            <person name="Nair S."/>
            <person name="De Pinna E."/>
            <person name="Peters T."/>
            <person name="Grant K."/>
        </authorList>
    </citation>
    <scope>NUCLEOTIDE SEQUENCE [LARGE SCALE GENOMIC DNA]</scope>
    <source>
        <strain evidence="23 28">788324</strain>
    </source>
</reference>
<proteinExistence type="inferred from homology"/>
<dbReference type="Proteomes" id="UP000489121">
    <property type="component" value="Unassembled WGS sequence"/>
</dbReference>
<keyword evidence="5 21" id="KW-0121">Carboxypeptidase</keyword>
<evidence type="ECO:0000313" key="24">
    <source>
        <dbReference type="EMBL" id="HAA8052650.1"/>
    </source>
</evidence>
<evidence type="ECO:0000259" key="17">
    <source>
        <dbReference type="SMART" id="SM00936"/>
    </source>
</evidence>
<dbReference type="EMBL" id="AABGUK010000004">
    <property type="protein sequence ID" value="EAH4242601.1"/>
    <property type="molecule type" value="Genomic_DNA"/>
</dbReference>
<evidence type="ECO:0000256" key="5">
    <source>
        <dbReference type="ARBA" id="ARBA00022645"/>
    </source>
</evidence>
<evidence type="ECO:0000256" key="1">
    <source>
        <dbReference type="ARBA" id="ARBA00003217"/>
    </source>
</evidence>
<feature type="chain" id="PRO_5015035045" description="serine-type D-Ala-D-Ala carboxypeptidase" evidence="16">
    <location>
        <begin position="32"/>
        <end position="445"/>
    </location>
</feature>
<dbReference type="SUPFAM" id="SSF56601">
    <property type="entry name" value="beta-lactamase/transpeptidase-like"/>
    <property type="match status" value="1"/>
</dbReference>
<evidence type="ECO:0000313" key="27">
    <source>
        <dbReference type="Proteomes" id="UP000365297"/>
    </source>
</evidence>
<dbReference type="FunFam" id="3.40.710.10:FF:000025">
    <property type="entry name" value="D-alanyl-D-alanine carboxypeptidase DacA"/>
    <property type="match status" value="1"/>
</dbReference>
<name>A0A0B8QZU7_LISMN</name>
<evidence type="ECO:0000313" key="29">
    <source>
        <dbReference type="Proteomes" id="UP000489121"/>
    </source>
</evidence>
<gene>
    <name evidence="25" type="primary">daca_2</name>
    <name evidence="18" type="ORF">ARY78_08635</name>
    <name evidence="19" type="ORF">CA369_00915</name>
    <name evidence="20" type="ORF">CW845_03685</name>
    <name evidence="25" type="ORF">DYZ80_01156</name>
    <name evidence="21" type="ORF">E5F58_11455</name>
    <name evidence="22" type="ORF">F6515_07870</name>
    <name evidence="23" type="ORF">FV747_00855</name>
    <name evidence="24" type="ORF">GHH22_05700</name>
</gene>
<evidence type="ECO:0000313" key="25">
    <source>
        <dbReference type="EMBL" id="RKA09512.1"/>
    </source>
</evidence>